<protein>
    <submittedName>
        <fullName evidence="2">Chaperone DnaJ-class protein</fullName>
    </submittedName>
</protein>
<reference evidence="2" key="1">
    <citation type="submission" date="2021-06" db="EMBL/GenBank/DDBJ databases">
        <authorList>
            <person name="Rolland C."/>
        </authorList>
    </citation>
    <scope>NUCLEOTIDE SEQUENCE</scope>
    <source>
        <strain evidence="2">347.936635</strain>
    </source>
</reference>
<dbReference type="Pfam" id="PF01556">
    <property type="entry name" value="DnaJ_C"/>
    <property type="match status" value="1"/>
</dbReference>
<dbReference type="GO" id="GO:0030544">
    <property type="term" value="F:Hsp70 protein binding"/>
    <property type="evidence" value="ECO:0007669"/>
    <property type="project" value="InterPro"/>
</dbReference>
<gene>
    <name evidence="2" type="ORF">KOM_12_589</name>
</gene>
<dbReference type="Gene3D" id="2.60.260.20">
    <property type="entry name" value="Urease metallochaperone UreE, N-terminal domain"/>
    <property type="match status" value="1"/>
</dbReference>
<dbReference type="CDD" id="cd10747">
    <property type="entry name" value="DnaJ_C"/>
    <property type="match status" value="1"/>
</dbReference>
<proteinExistence type="predicted"/>
<name>A0A8F8KRW7_9VIRU</name>
<dbReference type="GO" id="GO:0051082">
    <property type="term" value="F:unfolded protein binding"/>
    <property type="evidence" value="ECO:0007669"/>
    <property type="project" value="InterPro"/>
</dbReference>
<feature type="domain" description="J" evidence="1">
    <location>
        <begin position="6"/>
        <end position="72"/>
    </location>
</feature>
<evidence type="ECO:0000313" key="2">
    <source>
        <dbReference type="EMBL" id="QYA18857.1"/>
    </source>
</evidence>
<dbReference type="InterPro" id="IPR036869">
    <property type="entry name" value="J_dom_sf"/>
</dbReference>
<dbReference type="GO" id="GO:0006457">
    <property type="term" value="P:protein folding"/>
    <property type="evidence" value="ECO:0007669"/>
    <property type="project" value="InterPro"/>
</dbReference>
<dbReference type="SUPFAM" id="SSF46565">
    <property type="entry name" value="Chaperone J-domain"/>
    <property type="match status" value="1"/>
</dbReference>
<dbReference type="Gene3D" id="1.10.287.110">
    <property type="entry name" value="DnaJ domain"/>
    <property type="match status" value="1"/>
</dbReference>
<dbReference type="PROSITE" id="PS50076">
    <property type="entry name" value="DNAJ_2"/>
    <property type="match status" value="1"/>
</dbReference>
<dbReference type="SMART" id="SM00271">
    <property type="entry name" value="DnaJ"/>
    <property type="match status" value="1"/>
</dbReference>
<dbReference type="CDD" id="cd06257">
    <property type="entry name" value="DnaJ"/>
    <property type="match status" value="1"/>
</dbReference>
<dbReference type="InterPro" id="IPR001623">
    <property type="entry name" value="DnaJ_domain"/>
</dbReference>
<dbReference type="SUPFAM" id="SSF49493">
    <property type="entry name" value="HSP40/DnaJ peptide-binding domain"/>
    <property type="match status" value="2"/>
</dbReference>
<dbReference type="PANTHER" id="PTHR43888">
    <property type="entry name" value="DNAJ-LIKE-2, ISOFORM A-RELATED"/>
    <property type="match status" value="1"/>
</dbReference>
<dbReference type="EMBL" id="MZ420154">
    <property type="protein sequence ID" value="QYA18857.1"/>
    <property type="molecule type" value="Genomic_DNA"/>
</dbReference>
<organism evidence="2">
    <name type="scientific">Clandestinovirus</name>
    <dbReference type="NCBI Taxonomy" id="2831644"/>
    <lineage>
        <taxon>Viruses</taxon>
    </lineage>
</organism>
<dbReference type="Pfam" id="PF00226">
    <property type="entry name" value="DnaJ"/>
    <property type="match status" value="1"/>
</dbReference>
<accession>A0A8F8KRW7</accession>
<evidence type="ECO:0000259" key="1">
    <source>
        <dbReference type="PROSITE" id="PS50076"/>
    </source>
</evidence>
<dbReference type="InterPro" id="IPR008971">
    <property type="entry name" value="HSP40/DnaJ_pept-bd"/>
</dbReference>
<dbReference type="InterPro" id="IPR002939">
    <property type="entry name" value="DnaJ_C"/>
</dbReference>
<dbReference type="PRINTS" id="PR00625">
    <property type="entry name" value="JDOMAIN"/>
</dbReference>
<dbReference type="InterPro" id="IPR044713">
    <property type="entry name" value="DNJA1/2-like"/>
</dbReference>
<sequence>MADDFDPYKILGVGKNASKEEILKSFKDLAKKWHPDRNGDNPAVATEMMKKVNQAKEILTDEHKRSIYDRYGMKGLTDPDSVQASPMQRILQMNPLNASVIVDFALVESGGNVTVDIERHIFRKMGNQLNSVGTEVSSINVPIPPGVIDSMTLTVQGEGHRIEGEVEKGPVRIMVKVKKHPRFNREGAHIVCNTEVSLTDILIPTMFEFEDSRNNKFYVPYDPTKDTPITPSDNIRIVQGKGLPEVSDPGVRGDYYIVFDIVLPSPSKESLEMTINSIPKKFKALEANIDVPESAICSMITKAQAMGDRRPQQRKGPQVGCVQQ</sequence>